<dbReference type="HOGENOM" id="CLU_1066136_0_0_1"/>
<proteinExistence type="predicted"/>
<accession>B2WM96</accession>
<sequence length="261" mass="28184">MCGKARMQTSRGIIVGTASRLVMQRDLIVGTLVSLTSSPYQHGRKLELKRRVGELGRRLTRFFATSSRRLMEQGRNCTSGPGKAAPAGRSITSISTSGPWTSASPPRALWRVRWLLHDISHPAWCVAGLAALGITAARQAEAHFEAHLRVSSTPRCGSATASGTGAYSDFHAGNAGCQRKSKARERDCDLCMLRKVLRVQRRRPRGPSWRARGPSSAALVKHLHCALSTTAALDAIARAQTGEVGAGKEAVWYPTNTWGSS</sequence>
<reference evidence="3" key="1">
    <citation type="journal article" date="2013" name="G3 (Bethesda)">
        <title>Comparative genomics of a plant-pathogenic fungus, Pyrenophora tritici-repentis, reveals transduplication and the impact of repeat elements on pathogenicity and population divergence.</title>
        <authorList>
            <person name="Manning V.A."/>
            <person name="Pandelova I."/>
            <person name="Dhillon B."/>
            <person name="Wilhelm L.J."/>
            <person name="Goodwin S.B."/>
            <person name="Berlin A.M."/>
            <person name="Figueroa M."/>
            <person name="Freitag M."/>
            <person name="Hane J.K."/>
            <person name="Henrissat B."/>
            <person name="Holman W.H."/>
            <person name="Kodira C.D."/>
            <person name="Martin J."/>
            <person name="Oliver R.P."/>
            <person name="Robbertse B."/>
            <person name="Schackwitz W."/>
            <person name="Schwartz D.C."/>
            <person name="Spatafora J.W."/>
            <person name="Turgeon B.G."/>
            <person name="Yandava C."/>
            <person name="Young S."/>
            <person name="Zhou S."/>
            <person name="Zeng Q."/>
            <person name="Grigoriev I.V."/>
            <person name="Ma L.-J."/>
            <person name="Ciuffetti L.M."/>
        </authorList>
    </citation>
    <scope>NUCLEOTIDE SEQUENCE [LARGE SCALE GENOMIC DNA]</scope>
    <source>
        <strain evidence="3">Pt-1C-BFP</strain>
    </source>
</reference>
<dbReference type="EMBL" id="DS231630">
    <property type="protein sequence ID" value="EDU44156.1"/>
    <property type="molecule type" value="Genomic_DNA"/>
</dbReference>
<organism evidence="2 3">
    <name type="scientific">Pyrenophora tritici-repentis (strain Pt-1C-BFP)</name>
    <name type="common">Wheat tan spot fungus</name>
    <name type="synonym">Drechslera tritici-repentis</name>
    <dbReference type="NCBI Taxonomy" id="426418"/>
    <lineage>
        <taxon>Eukaryota</taxon>
        <taxon>Fungi</taxon>
        <taxon>Dikarya</taxon>
        <taxon>Ascomycota</taxon>
        <taxon>Pezizomycotina</taxon>
        <taxon>Dothideomycetes</taxon>
        <taxon>Pleosporomycetidae</taxon>
        <taxon>Pleosporales</taxon>
        <taxon>Pleosporineae</taxon>
        <taxon>Pleosporaceae</taxon>
        <taxon>Pyrenophora</taxon>
    </lineage>
</organism>
<dbReference type="AlphaFoldDB" id="B2WM96"/>
<evidence type="ECO:0000313" key="2">
    <source>
        <dbReference type="EMBL" id="EDU44156.1"/>
    </source>
</evidence>
<protein>
    <submittedName>
        <fullName evidence="2">Uncharacterized protein</fullName>
    </submittedName>
</protein>
<name>B2WM96_PYRTR</name>
<dbReference type="Proteomes" id="UP000001471">
    <property type="component" value="Unassembled WGS sequence"/>
</dbReference>
<feature type="region of interest" description="Disordered" evidence="1">
    <location>
        <begin position="73"/>
        <end position="103"/>
    </location>
</feature>
<feature type="compositionally biased region" description="Polar residues" evidence="1">
    <location>
        <begin position="90"/>
        <end position="103"/>
    </location>
</feature>
<dbReference type="InParanoid" id="B2WM96"/>
<evidence type="ECO:0000256" key="1">
    <source>
        <dbReference type="SAM" id="MobiDB-lite"/>
    </source>
</evidence>
<gene>
    <name evidence="2" type="ORF">PTRG_11106</name>
</gene>
<evidence type="ECO:0000313" key="3">
    <source>
        <dbReference type="Proteomes" id="UP000001471"/>
    </source>
</evidence>